<dbReference type="AlphaFoldDB" id="A0A0A9F155"/>
<sequence length="51" mass="5854">MSKIKYRTSILGNLDVKLISCSKIFKAWYGVGDDLSLVQAKNYFYMLQCVT</sequence>
<protein>
    <submittedName>
        <fullName evidence="1">Uncharacterized protein</fullName>
    </submittedName>
</protein>
<name>A0A0A9F155_ARUDO</name>
<accession>A0A0A9F155</accession>
<dbReference type="EMBL" id="GBRH01194020">
    <property type="protein sequence ID" value="JAE03876.1"/>
    <property type="molecule type" value="Transcribed_RNA"/>
</dbReference>
<evidence type="ECO:0000313" key="1">
    <source>
        <dbReference type="EMBL" id="JAE03876.1"/>
    </source>
</evidence>
<reference evidence="1" key="2">
    <citation type="journal article" date="2015" name="Data Brief">
        <title>Shoot transcriptome of the giant reed, Arundo donax.</title>
        <authorList>
            <person name="Barrero R.A."/>
            <person name="Guerrero F.D."/>
            <person name="Moolhuijzen P."/>
            <person name="Goolsby J.A."/>
            <person name="Tidwell J."/>
            <person name="Bellgard S.E."/>
            <person name="Bellgard M.I."/>
        </authorList>
    </citation>
    <scope>NUCLEOTIDE SEQUENCE</scope>
    <source>
        <tissue evidence="1">Shoot tissue taken approximately 20 cm above the soil surface</tissue>
    </source>
</reference>
<organism evidence="1">
    <name type="scientific">Arundo donax</name>
    <name type="common">Giant reed</name>
    <name type="synonym">Donax arundinaceus</name>
    <dbReference type="NCBI Taxonomy" id="35708"/>
    <lineage>
        <taxon>Eukaryota</taxon>
        <taxon>Viridiplantae</taxon>
        <taxon>Streptophyta</taxon>
        <taxon>Embryophyta</taxon>
        <taxon>Tracheophyta</taxon>
        <taxon>Spermatophyta</taxon>
        <taxon>Magnoliopsida</taxon>
        <taxon>Liliopsida</taxon>
        <taxon>Poales</taxon>
        <taxon>Poaceae</taxon>
        <taxon>PACMAD clade</taxon>
        <taxon>Arundinoideae</taxon>
        <taxon>Arundineae</taxon>
        <taxon>Arundo</taxon>
    </lineage>
</organism>
<reference evidence="1" key="1">
    <citation type="submission" date="2014-09" db="EMBL/GenBank/DDBJ databases">
        <authorList>
            <person name="Magalhaes I.L.F."/>
            <person name="Oliveira U."/>
            <person name="Santos F.R."/>
            <person name="Vidigal T.H.D.A."/>
            <person name="Brescovit A.D."/>
            <person name="Santos A.J."/>
        </authorList>
    </citation>
    <scope>NUCLEOTIDE SEQUENCE</scope>
    <source>
        <tissue evidence="1">Shoot tissue taken approximately 20 cm above the soil surface</tissue>
    </source>
</reference>
<proteinExistence type="predicted"/>